<keyword evidence="1" id="KW-0812">Transmembrane</keyword>
<comment type="caution">
    <text evidence="2">The sequence shown here is derived from an EMBL/GenBank/DDBJ whole genome shotgun (WGS) entry which is preliminary data.</text>
</comment>
<proteinExistence type="predicted"/>
<keyword evidence="3" id="KW-1185">Reference proteome</keyword>
<name>A0ABU4XTB2_9HYPH</name>
<evidence type="ECO:0000256" key="1">
    <source>
        <dbReference type="SAM" id="Phobius"/>
    </source>
</evidence>
<gene>
    <name evidence="2" type="ORF">RFN28_05520</name>
</gene>
<keyword evidence="1" id="KW-0472">Membrane</keyword>
<evidence type="ECO:0000313" key="2">
    <source>
        <dbReference type="EMBL" id="MDX8477942.1"/>
    </source>
</evidence>
<feature type="transmembrane region" description="Helical" evidence="1">
    <location>
        <begin position="120"/>
        <end position="144"/>
    </location>
</feature>
<feature type="transmembrane region" description="Helical" evidence="1">
    <location>
        <begin position="6"/>
        <end position="28"/>
    </location>
</feature>
<organism evidence="2 3">
    <name type="scientific">Mesorhizobium album</name>
    <dbReference type="NCBI Taxonomy" id="3072314"/>
    <lineage>
        <taxon>Bacteria</taxon>
        <taxon>Pseudomonadati</taxon>
        <taxon>Pseudomonadota</taxon>
        <taxon>Alphaproteobacteria</taxon>
        <taxon>Hyphomicrobiales</taxon>
        <taxon>Phyllobacteriaceae</taxon>
        <taxon>Mesorhizobium</taxon>
    </lineage>
</organism>
<dbReference type="RefSeq" id="WP_320286365.1">
    <property type="nucleotide sequence ID" value="NZ_JAVIIW010000004.1"/>
</dbReference>
<accession>A0ABU4XTB2</accession>
<sequence length="154" mass="16945">MREALLFIHPTLGVLGILGAVWVFVEALSVDKDRLRRMRIMSIVVAVLFLLTWISGGLWDSYYYGADRMMAAKGSWVAVGDIAMEFKEHLFVLILLLSLYLPVLTYRLDLQNTVARTPILTVAALIVLFGLAMEGAGATLAGSVHVGMETMMPS</sequence>
<reference evidence="2 3" key="1">
    <citation type="submission" date="2023-08" db="EMBL/GenBank/DDBJ databases">
        <title>Implementing the SeqCode for naming new Mesorhizobium species isolated from Vachellia karroo root nodules.</title>
        <authorList>
            <person name="Van Lill M."/>
        </authorList>
    </citation>
    <scope>NUCLEOTIDE SEQUENCE [LARGE SCALE GENOMIC DNA]</scope>
    <source>
        <strain evidence="2 3">VK24D</strain>
    </source>
</reference>
<keyword evidence="1" id="KW-1133">Transmembrane helix</keyword>
<protein>
    <submittedName>
        <fullName evidence="2">Uncharacterized protein</fullName>
    </submittedName>
</protein>
<dbReference type="Proteomes" id="UP001287059">
    <property type="component" value="Unassembled WGS sequence"/>
</dbReference>
<dbReference type="EMBL" id="JAVIIW010000004">
    <property type="protein sequence ID" value="MDX8477942.1"/>
    <property type="molecule type" value="Genomic_DNA"/>
</dbReference>
<feature type="transmembrane region" description="Helical" evidence="1">
    <location>
        <begin position="90"/>
        <end position="108"/>
    </location>
</feature>
<evidence type="ECO:0000313" key="3">
    <source>
        <dbReference type="Proteomes" id="UP001287059"/>
    </source>
</evidence>
<feature type="transmembrane region" description="Helical" evidence="1">
    <location>
        <begin position="40"/>
        <end position="59"/>
    </location>
</feature>